<reference evidence="1 2" key="1">
    <citation type="submission" date="2019-02" db="EMBL/GenBank/DDBJ databases">
        <title>Genome sequencing of the rare red list fungi Phlebia centrifuga.</title>
        <authorList>
            <person name="Buettner E."/>
            <person name="Kellner H."/>
        </authorList>
    </citation>
    <scope>NUCLEOTIDE SEQUENCE [LARGE SCALE GENOMIC DNA]</scope>
    <source>
        <strain evidence="1 2">DSM 108282</strain>
    </source>
</reference>
<gene>
    <name evidence="1" type="ORF">EW026_g746</name>
</gene>
<keyword evidence="2" id="KW-1185">Reference proteome</keyword>
<dbReference type="Proteomes" id="UP000309038">
    <property type="component" value="Unassembled WGS sequence"/>
</dbReference>
<evidence type="ECO:0000313" key="1">
    <source>
        <dbReference type="EMBL" id="THH02096.1"/>
    </source>
</evidence>
<dbReference type="Gene3D" id="3.80.10.10">
    <property type="entry name" value="Ribonuclease Inhibitor"/>
    <property type="match status" value="1"/>
</dbReference>
<dbReference type="EMBL" id="SGPJ01000011">
    <property type="protein sequence ID" value="THH02096.1"/>
    <property type="molecule type" value="Genomic_DNA"/>
</dbReference>
<accession>A0A4S4KTT2</accession>
<organism evidence="1 2">
    <name type="scientific">Hermanssonia centrifuga</name>
    <dbReference type="NCBI Taxonomy" id="98765"/>
    <lineage>
        <taxon>Eukaryota</taxon>
        <taxon>Fungi</taxon>
        <taxon>Dikarya</taxon>
        <taxon>Basidiomycota</taxon>
        <taxon>Agaricomycotina</taxon>
        <taxon>Agaricomycetes</taxon>
        <taxon>Polyporales</taxon>
        <taxon>Meruliaceae</taxon>
        <taxon>Hermanssonia</taxon>
    </lineage>
</organism>
<sequence>MSSLGGKNGERPSLVNLDILVVLMTSLTSLLDLIHVMRTCRAAYSAGVPVLLSGHPILISKPKQLASFCSFMLADGATRCRHLRHLEFMNMKEVKDPATVEAFLEVLKNSHNLANLTLQHSDAFLKTDERVTLAFSALKSVKQLTIRDVTTTSTTMLDEMQSQVANATISFKNSNGAESDPISLLKRFCPSLETLSLWLPDITSDDLESQNIYPNMKTLHLTNWLFIEIEPLIHAFPNLRNLSVSMQGFTDAGLEEPEDESRQINEDAQSRRQWESLDHVRGDVVNIYLLALKCDIGVLDLEVNWEAEGEQIEAILADAHPTRFNFRFSDPYEGVLEGSNLQRTLEPASEAVTHLYVAVSDVEDHEQAIDAVFEPLEACTNLVLLAVSLRAYGQTHSESDIKYVQELDFKEMAQRAVDLVPSLEHIVFEFSSRGPGRSYWKVQKDDEDDEDSFTLQELPDEVGCKLVEPDWN</sequence>
<proteinExistence type="predicted"/>
<dbReference type="AlphaFoldDB" id="A0A4S4KTT2"/>
<evidence type="ECO:0000313" key="2">
    <source>
        <dbReference type="Proteomes" id="UP000309038"/>
    </source>
</evidence>
<protein>
    <recommendedName>
        <fullName evidence="3">F-box domain-containing protein</fullName>
    </recommendedName>
</protein>
<comment type="caution">
    <text evidence="1">The sequence shown here is derived from an EMBL/GenBank/DDBJ whole genome shotgun (WGS) entry which is preliminary data.</text>
</comment>
<dbReference type="InterPro" id="IPR032675">
    <property type="entry name" value="LRR_dom_sf"/>
</dbReference>
<name>A0A4S4KTT2_9APHY</name>
<evidence type="ECO:0008006" key="3">
    <source>
        <dbReference type="Google" id="ProtNLM"/>
    </source>
</evidence>
<dbReference type="SUPFAM" id="SSF52047">
    <property type="entry name" value="RNI-like"/>
    <property type="match status" value="1"/>
</dbReference>